<dbReference type="PANTHER" id="PTHR34605:SF3">
    <property type="entry name" value="P CELL-TYPE AGGLUTINATION PROTEIN MAP4-LIKE-RELATED"/>
    <property type="match status" value="1"/>
</dbReference>
<comment type="caution">
    <text evidence="2">The sequence shown here is derived from an EMBL/GenBank/DDBJ whole genome shotgun (WGS) entry which is preliminary data.</text>
</comment>
<accession>A0A8H5CJP2</accession>
<organism evidence="2 3">
    <name type="scientific">Tetrapyrgos nigripes</name>
    <dbReference type="NCBI Taxonomy" id="182062"/>
    <lineage>
        <taxon>Eukaryota</taxon>
        <taxon>Fungi</taxon>
        <taxon>Dikarya</taxon>
        <taxon>Basidiomycota</taxon>
        <taxon>Agaricomycotina</taxon>
        <taxon>Agaricomycetes</taxon>
        <taxon>Agaricomycetidae</taxon>
        <taxon>Agaricales</taxon>
        <taxon>Marasmiineae</taxon>
        <taxon>Marasmiaceae</taxon>
        <taxon>Tetrapyrgos</taxon>
    </lineage>
</organism>
<dbReference type="PANTHER" id="PTHR34605">
    <property type="entry name" value="PHAGE_INTEGRASE DOMAIN-CONTAINING PROTEIN"/>
    <property type="match status" value="1"/>
</dbReference>
<reference evidence="2 3" key="1">
    <citation type="journal article" date="2020" name="ISME J.">
        <title>Uncovering the hidden diversity of litter-decomposition mechanisms in mushroom-forming fungi.</title>
        <authorList>
            <person name="Floudas D."/>
            <person name="Bentzer J."/>
            <person name="Ahren D."/>
            <person name="Johansson T."/>
            <person name="Persson P."/>
            <person name="Tunlid A."/>
        </authorList>
    </citation>
    <scope>NUCLEOTIDE SEQUENCE [LARGE SCALE GENOMIC DNA]</scope>
    <source>
        <strain evidence="2 3">CBS 291.85</strain>
    </source>
</reference>
<dbReference type="Gene3D" id="1.10.443.10">
    <property type="entry name" value="Intergrase catalytic core"/>
    <property type="match status" value="1"/>
</dbReference>
<evidence type="ECO:0000313" key="3">
    <source>
        <dbReference type="Proteomes" id="UP000559256"/>
    </source>
</evidence>
<gene>
    <name evidence="2" type="ORF">D9758_013667</name>
</gene>
<dbReference type="SUPFAM" id="SSF56349">
    <property type="entry name" value="DNA breaking-rejoining enzymes"/>
    <property type="match status" value="1"/>
</dbReference>
<dbReference type="AlphaFoldDB" id="A0A8H5CJP2"/>
<dbReference type="EMBL" id="JAACJM010000151">
    <property type="protein sequence ID" value="KAF5342975.1"/>
    <property type="molecule type" value="Genomic_DNA"/>
</dbReference>
<dbReference type="InterPro" id="IPR052925">
    <property type="entry name" value="Phage_Integrase-like_Recomb"/>
</dbReference>
<keyword evidence="3" id="KW-1185">Reference proteome</keyword>
<dbReference type="InterPro" id="IPR013762">
    <property type="entry name" value="Integrase-like_cat_sf"/>
</dbReference>
<dbReference type="GO" id="GO:0015074">
    <property type="term" value="P:DNA integration"/>
    <property type="evidence" value="ECO:0007669"/>
    <property type="project" value="InterPro"/>
</dbReference>
<keyword evidence="1" id="KW-0233">DNA recombination</keyword>
<dbReference type="GO" id="GO:0006310">
    <property type="term" value="P:DNA recombination"/>
    <property type="evidence" value="ECO:0007669"/>
    <property type="project" value="UniProtKB-KW"/>
</dbReference>
<dbReference type="OrthoDB" id="5598396at2759"/>
<evidence type="ECO:0008006" key="4">
    <source>
        <dbReference type="Google" id="ProtNLM"/>
    </source>
</evidence>
<dbReference type="Proteomes" id="UP000559256">
    <property type="component" value="Unassembled WGS sequence"/>
</dbReference>
<name>A0A8H5CJP2_9AGAR</name>
<protein>
    <recommendedName>
        <fullName evidence="4">Tyr recombinase domain-containing protein</fullName>
    </recommendedName>
</protein>
<evidence type="ECO:0000313" key="2">
    <source>
        <dbReference type="EMBL" id="KAF5342975.1"/>
    </source>
</evidence>
<dbReference type="GO" id="GO:0003677">
    <property type="term" value="F:DNA binding"/>
    <property type="evidence" value="ECO:0007669"/>
    <property type="project" value="InterPro"/>
</dbReference>
<proteinExistence type="predicted"/>
<dbReference type="InterPro" id="IPR011010">
    <property type="entry name" value="DNA_brk_join_enz"/>
</dbReference>
<evidence type="ECO:0000256" key="1">
    <source>
        <dbReference type="ARBA" id="ARBA00023172"/>
    </source>
</evidence>
<sequence>MRLGELVWPDTIAHRELRKVVMRASLITQPDHIAFILPTHKSDQQFDGNKIVVKATGEEDCPVKLVNRYIESRDHLFPAHPNLFARKDGSILTRQWFIRRLRHYFPEDVAGHSLRSGGATHYALEGYSWEEIQTLGRWSSEAFRLYIRKHPLFFTALLTKRTRT</sequence>